<feature type="domain" description="ZAD" evidence="13">
    <location>
        <begin position="42"/>
        <end position="115"/>
    </location>
</feature>
<keyword evidence="5 10" id="KW-0862">Zinc</keyword>
<dbReference type="GO" id="GO:0005634">
    <property type="term" value="C:nucleus"/>
    <property type="evidence" value="ECO:0007669"/>
    <property type="project" value="UniProtKB-SubCell"/>
</dbReference>
<dbReference type="PROSITE" id="PS50157">
    <property type="entry name" value="ZINC_FINGER_C2H2_2"/>
    <property type="match status" value="4"/>
</dbReference>
<dbReference type="InterPro" id="IPR012934">
    <property type="entry name" value="Znf_AD"/>
</dbReference>
<accession>A0A2H1VBV7</accession>
<dbReference type="InterPro" id="IPR050527">
    <property type="entry name" value="Snail/Krueppel_Znf"/>
</dbReference>
<comment type="similarity">
    <text evidence="8">Belongs to the snail C2H2-type zinc-finger protein family.</text>
</comment>
<evidence type="ECO:0000256" key="6">
    <source>
        <dbReference type="ARBA" id="ARBA00023125"/>
    </source>
</evidence>
<evidence type="ECO:0000256" key="9">
    <source>
        <dbReference type="PROSITE-ProRule" id="PRU00042"/>
    </source>
</evidence>
<comment type="subcellular location">
    <subcellularLocation>
        <location evidence="1">Nucleus</location>
    </subcellularLocation>
</comment>
<dbReference type="PROSITE" id="PS00028">
    <property type="entry name" value="ZINC_FINGER_C2H2_1"/>
    <property type="match status" value="1"/>
</dbReference>
<feature type="domain" description="C2H2-type" evidence="12">
    <location>
        <begin position="257"/>
        <end position="285"/>
    </location>
</feature>
<protein>
    <submittedName>
        <fullName evidence="14">SFRICE_006601</fullName>
    </submittedName>
</protein>
<evidence type="ECO:0000256" key="10">
    <source>
        <dbReference type="PROSITE-ProRule" id="PRU01263"/>
    </source>
</evidence>
<feature type="domain" description="C2H2-type" evidence="12">
    <location>
        <begin position="229"/>
        <end position="256"/>
    </location>
</feature>
<feature type="domain" description="C2H2-type" evidence="12">
    <location>
        <begin position="286"/>
        <end position="314"/>
    </location>
</feature>
<dbReference type="GO" id="GO:0000981">
    <property type="term" value="F:DNA-binding transcription factor activity, RNA polymerase II-specific"/>
    <property type="evidence" value="ECO:0007669"/>
    <property type="project" value="TreeGrafter"/>
</dbReference>
<feature type="binding site" evidence="10">
    <location>
        <position position="44"/>
    </location>
    <ligand>
        <name>Zn(2+)</name>
        <dbReference type="ChEBI" id="CHEBI:29105"/>
    </ligand>
</feature>
<keyword evidence="7" id="KW-0539">Nucleus</keyword>
<dbReference type="PANTHER" id="PTHR24388">
    <property type="entry name" value="ZINC FINGER PROTEIN"/>
    <property type="match status" value="1"/>
</dbReference>
<dbReference type="Gene3D" id="3.30.160.60">
    <property type="entry name" value="Classic Zinc Finger"/>
    <property type="match status" value="2"/>
</dbReference>
<keyword evidence="4 9" id="KW-0863">Zinc-finger</keyword>
<gene>
    <name evidence="14" type="ORF">SFRICE_006601</name>
</gene>
<evidence type="ECO:0000256" key="3">
    <source>
        <dbReference type="ARBA" id="ARBA00022737"/>
    </source>
</evidence>
<evidence type="ECO:0000256" key="11">
    <source>
        <dbReference type="SAM" id="MobiDB-lite"/>
    </source>
</evidence>
<dbReference type="GO" id="GO:0000978">
    <property type="term" value="F:RNA polymerase II cis-regulatory region sequence-specific DNA binding"/>
    <property type="evidence" value="ECO:0007669"/>
    <property type="project" value="TreeGrafter"/>
</dbReference>
<dbReference type="Pfam" id="PF07776">
    <property type="entry name" value="zf-AD"/>
    <property type="match status" value="1"/>
</dbReference>
<evidence type="ECO:0000256" key="8">
    <source>
        <dbReference type="ARBA" id="ARBA00037948"/>
    </source>
</evidence>
<dbReference type="InterPro" id="IPR036236">
    <property type="entry name" value="Znf_C2H2_sf"/>
</dbReference>
<evidence type="ECO:0000259" key="12">
    <source>
        <dbReference type="PROSITE" id="PS50157"/>
    </source>
</evidence>
<dbReference type="SMART" id="SM00355">
    <property type="entry name" value="ZnF_C2H2"/>
    <property type="match status" value="5"/>
</dbReference>
<dbReference type="Pfam" id="PF00096">
    <property type="entry name" value="zf-C2H2"/>
    <property type="match status" value="2"/>
</dbReference>
<dbReference type="FunFam" id="3.30.160.60:FF:000446">
    <property type="entry name" value="Zinc finger protein"/>
    <property type="match status" value="1"/>
</dbReference>
<feature type="region of interest" description="Disordered" evidence="11">
    <location>
        <begin position="129"/>
        <end position="149"/>
    </location>
</feature>
<evidence type="ECO:0000256" key="4">
    <source>
        <dbReference type="ARBA" id="ARBA00022771"/>
    </source>
</evidence>
<reference evidence="14" key="1">
    <citation type="submission" date="2016-07" db="EMBL/GenBank/DDBJ databases">
        <authorList>
            <person name="Bretaudeau A."/>
        </authorList>
    </citation>
    <scope>NUCLEOTIDE SEQUENCE</scope>
    <source>
        <strain evidence="14">Rice</strain>
        <tissue evidence="14">Whole body</tissue>
    </source>
</reference>
<feature type="binding site" evidence="10">
    <location>
        <position position="91"/>
    </location>
    <ligand>
        <name>Zn(2+)</name>
        <dbReference type="ChEBI" id="CHEBI:29105"/>
    </ligand>
</feature>
<keyword evidence="2 10" id="KW-0479">Metal-binding</keyword>
<evidence type="ECO:0000256" key="5">
    <source>
        <dbReference type="ARBA" id="ARBA00022833"/>
    </source>
</evidence>
<evidence type="ECO:0000256" key="7">
    <source>
        <dbReference type="ARBA" id="ARBA00023242"/>
    </source>
</evidence>
<feature type="binding site" evidence="10">
    <location>
        <position position="47"/>
    </location>
    <ligand>
        <name>Zn(2+)</name>
        <dbReference type="ChEBI" id="CHEBI:29105"/>
    </ligand>
</feature>
<dbReference type="SMART" id="SM00868">
    <property type="entry name" value="zf-AD"/>
    <property type="match status" value="1"/>
</dbReference>
<sequence length="516" mass="59205">MSSLLLLKSMLYANALQKSKKKKSRMKKTYKPPKRETINLINMCRICNNEKGDIPIFNNFNQPNIPEEIQNFSGIVLNNADNLSKHMCQSCLDLLNGCIMFREMCQRNNKHLIEVTIKQEFIQDNANLEENNDPKADSEDSYNVPSPTFSTDNSELLSLWRCSKCAEEFYVMSDYTNHISKCNARPSQEAKPPEEVTKKKFLCDICGKTALSNASLLIHKATHENVFPYKCDICPYQGRTMDLLKVHKRSHLADKPFKCTQCPKATTTSSNLAKHMRHVHSNTRPFKCSYCDKAFSYQHDMKRHVKDIHLRQGTVECLPEDISYSIAIDKNEKKVYFGTGKGIFEYNYENHYATPVTSSSFKLDMIFVDKYSNKYVTENNDGVEELYLLDDEMMKRIRFSSLEALNELTIDDDNNFYYIKDGKLYVLKSSLSSPLCIGNVSYDGMAQIAVHNNNVFVASDDLLYFHENDTGDIKVVDNAPDNVTAIAFDNAGDFILGVRGKLLKYKKHECYIRKPQ</sequence>
<organism evidence="14">
    <name type="scientific">Spodoptera frugiperda</name>
    <name type="common">Fall armyworm</name>
    <dbReference type="NCBI Taxonomy" id="7108"/>
    <lineage>
        <taxon>Eukaryota</taxon>
        <taxon>Metazoa</taxon>
        <taxon>Ecdysozoa</taxon>
        <taxon>Arthropoda</taxon>
        <taxon>Hexapoda</taxon>
        <taxon>Insecta</taxon>
        <taxon>Pterygota</taxon>
        <taxon>Neoptera</taxon>
        <taxon>Endopterygota</taxon>
        <taxon>Lepidoptera</taxon>
        <taxon>Glossata</taxon>
        <taxon>Ditrysia</taxon>
        <taxon>Noctuoidea</taxon>
        <taxon>Noctuidae</taxon>
        <taxon>Amphipyrinae</taxon>
        <taxon>Spodoptera</taxon>
    </lineage>
</organism>
<dbReference type="Gene3D" id="2.130.10.10">
    <property type="entry name" value="YVTN repeat-like/Quinoprotein amine dehydrogenase"/>
    <property type="match status" value="1"/>
</dbReference>
<dbReference type="SUPFAM" id="SSF57667">
    <property type="entry name" value="beta-beta-alpha zinc fingers"/>
    <property type="match status" value="2"/>
</dbReference>
<dbReference type="AlphaFoldDB" id="A0A2H1VBV7"/>
<dbReference type="SUPFAM" id="SSF63829">
    <property type="entry name" value="Calcium-dependent phosphotriesterase"/>
    <property type="match status" value="1"/>
</dbReference>
<evidence type="ECO:0000259" key="13">
    <source>
        <dbReference type="PROSITE" id="PS51915"/>
    </source>
</evidence>
<keyword evidence="3" id="KW-0677">Repeat</keyword>
<dbReference type="EMBL" id="ODYU01001731">
    <property type="protein sequence ID" value="SOQ38328.1"/>
    <property type="molecule type" value="Genomic_DNA"/>
</dbReference>
<dbReference type="PROSITE" id="PS51915">
    <property type="entry name" value="ZAD"/>
    <property type="match status" value="1"/>
</dbReference>
<evidence type="ECO:0000313" key="14">
    <source>
        <dbReference type="EMBL" id="SOQ38328.1"/>
    </source>
</evidence>
<name>A0A2H1VBV7_SPOFR</name>
<evidence type="ECO:0000256" key="2">
    <source>
        <dbReference type="ARBA" id="ARBA00022723"/>
    </source>
</evidence>
<dbReference type="InterPro" id="IPR013087">
    <property type="entry name" value="Znf_C2H2_type"/>
</dbReference>
<dbReference type="SUPFAM" id="SSF57716">
    <property type="entry name" value="Glucocorticoid receptor-like (DNA-binding domain)"/>
    <property type="match status" value="1"/>
</dbReference>
<dbReference type="InterPro" id="IPR015943">
    <property type="entry name" value="WD40/YVTN_repeat-like_dom_sf"/>
</dbReference>
<dbReference type="GO" id="GO:0008270">
    <property type="term" value="F:zinc ion binding"/>
    <property type="evidence" value="ECO:0007669"/>
    <property type="project" value="UniProtKB-UniRule"/>
</dbReference>
<keyword evidence="6" id="KW-0238">DNA-binding</keyword>
<dbReference type="Gene3D" id="3.40.1800.20">
    <property type="match status" value="1"/>
</dbReference>
<evidence type="ECO:0000256" key="1">
    <source>
        <dbReference type="ARBA" id="ARBA00004123"/>
    </source>
</evidence>
<feature type="binding site" evidence="10">
    <location>
        <position position="88"/>
    </location>
    <ligand>
        <name>Zn(2+)</name>
        <dbReference type="ChEBI" id="CHEBI:29105"/>
    </ligand>
</feature>
<proteinExistence type="inferred from homology"/>
<dbReference type="PANTHER" id="PTHR24388:SF54">
    <property type="entry name" value="PROTEIN ESCARGOT"/>
    <property type="match status" value="1"/>
</dbReference>
<feature type="domain" description="C2H2-type" evidence="12">
    <location>
        <begin position="201"/>
        <end position="228"/>
    </location>
</feature>